<evidence type="ECO:0000256" key="8">
    <source>
        <dbReference type="ARBA" id="ARBA00031348"/>
    </source>
</evidence>
<evidence type="ECO:0000256" key="10">
    <source>
        <dbReference type="SAM" id="MobiDB-lite"/>
    </source>
</evidence>
<dbReference type="GO" id="GO:0017119">
    <property type="term" value="C:Golgi transport complex"/>
    <property type="evidence" value="ECO:0007669"/>
    <property type="project" value="UniProtKB-UniRule"/>
</dbReference>
<dbReference type="Gramene" id="OIV94393">
    <property type="protein sequence ID" value="OIV94393"/>
    <property type="gene ID" value="TanjilG_25455"/>
</dbReference>
<keyword evidence="6 9" id="KW-0333">Golgi apparatus</keyword>
<comment type="similarity">
    <text evidence="2 9">Belongs to the COG6 family.</text>
</comment>
<dbReference type="Pfam" id="PF20653">
    <property type="entry name" value="COG6_C"/>
    <property type="match status" value="2"/>
</dbReference>
<feature type="domain" description="Conserved Oligomeric Golgi complex subunit 6 C-terminal" evidence="12">
    <location>
        <begin position="178"/>
        <end position="287"/>
    </location>
</feature>
<feature type="domain" description="Conserved oligomeric complex COG6 N-terminal" evidence="11">
    <location>
        <begin position="312"/>
        <end position="365"/>
    </location>
</feature>
<keyword evidence="4 9" id="KW-0813">Transport</keyword>
<dbReference type="SMART" id="SM01087">
    <property type="entry name" value="COG6"/>
    <property type="match status" value="1"/>
</dbReference>
<keyword evidence="5 9" id="KW-0653">Protein transport</keyword>
<name>A0A4P1QSZ0_LUPAN</name>
<comment type="function">
    <text evidence="9">Required for normal Golgi function.</text>
</comment>
<evidence type="ECO:0000256" key="6">
    <source>
        <dbReference type="ARBA" id="ARBA00023034"/>
    </source>
</evidence>
<keyword evidence="7 9" id="KW-0472">Membrane</keyword>
<protein>
    <recommendedName>
        <fullName evidence="3 9">Conserved oligomeric Golgi complex subunit 6</fullName>
        <shortName evidence="9">COG complex subunit 6</shortName>
    </recommendedName>
    <alternativeName>
        <fullName evidence="8 9">Component of oligomeric Golgi complex 6</fullName>
    </alternativeName>
</protein>
<evidence type="ECO:0000256" key="5">
    <source>
        <dbReference type="ARBA" id="ARBA00022927"/>
    </source>
</evidence>
<reference evidence="13 14" key="1">
    <citation type="journal article" date="2017" name="Plant Biotechnol. J.">
        <title>A comprehensive draft genome sequence for lupin (Lupinus angustifolius), an emerging health food: insights into plant-microbe interactions and legume evolution.</title>
        <authorList>
            <person name="Hane J.K."/>
            <person name="Ming Y."/>
            <person name="Kamphuis L.G."/>
            <person name="Nelson M.N."/>
            <person name="Garg G."/>
            <person name="Atkins C.A."/>
            <person name="Bayer P.E."/>
            <person name="Bravo A."/>
            <person name="Bringans S."/>
            <person name="Cannon S."/>
            <person name="Edwards D."/>
            <person name="Foley R."/>
            <person name="Gao L.L."/>
            <person name="Harrison M.J."/>
            <person name="Huang W."/>
            <person name="Hurgobin B."/>
            <person name="Li S."/>
            <person name="Liu C.W."/>
            <person name="McGrath A."/>
            <person name="Morahan G."/>
            <person name="Murray J."/>
            <person name="Weller J."/>
            <person name="Jian J."/>
            <person name="Singh K.B."/>
        </authorList>
    </citation>
    <scope>NUCLEOTIDE SEQUENCE [LARGE SCALE GENOMIC DNA]</scope>
    <source>
        <strain evidence="14">cv. Tanjil</strain>
        <tissue evidence="13">Whole plant</tissue>
    </source>
</reference>
<feature type="domain" description="Conserved oligomeric complex COG6 N-terminal" evidence="11">
    <location>
        <begin position="36"/>
        <end position="147"/>
    </location>
</feature>
<dbReference type="AlphaFoldDB" id="A0A4P1QSZ0"/>
<feature type="compositionally biased region" description="Basic residues" evidence="10">
    <location>
        <begin position="703"/>
        <end position="714"/>
    </location>
</feature>
<dbReference type="GO" id="GO:0015031">
    <property type="term" value="P:protein transport"/>
    <property type="evidence" value="ECO:0007669"/>
    <property type="project" value="UniProtKB-KW"/>
</dbReference>
<evidence type="ECO:0000256" key="2">
    <source>
        <dbReference type="ARBA" id="ARBA00011023"/>
    </source>
</evidence>
<evidence type="ECO:0000259" key="11">
    <source>
        <dbReference type="Pfam" id="PF06419"/>
    </source>
</evidence>
<accession>A0A4P1QSZ0</accession>
<dbReference type="InterPro" id="IPR048369">
    <property type="entry name" value="COG6_C"/>
</dbReference>
<organism evidence="13 14">
    <name type="scientific">Lupinus angustifolius</name>
    <name type="common">Narrow-leaved blue lupine</name>
    <dbReference type="NCBI Taxonomy" id="3871"/>
    <lineage>
        <taxon>Eukaryota</taxon>
        <taxon>Viridiplantae</taxon>
        <taxon>Streptophyta</taxon>
        <taxon>Embryophyta</taxon>
        <taxon>Tracheophyta</taxon>
        <taxon>Spermatophyta</taxon>
        <taxon>Magnoliopsida</taxon>
        <taxon>eudicotyledons</taxon>
        <taxon>Gunneridae</taxon>
        <taxon>Pentapetalae</taxon>
        <taxon>rosids</taxon>
        <taxon>fabids</taxon>
        <taxon>Fabales</taxon>
        <taxon>Fabaceae</taxon>
        <taxon>Papilionoideae</taxon>
        <taxon>50 kb inversion clade</taxon>
        <taxon>genistoids sensu lato</taxon>
        <taxon>core genistoids</taxon>
        <taxon>Genisteae</taxon>
        <taxon>Lupinus</taxon>
    </lineage>
</organism>
<dbReference type="GO" id="GO:0000139">
    <property type="term" value="C:Golgi membrane"/>
    <property type="evidence" value="ECO:0007669"/>
    <property type="project" value="UniProtKB-SubCell"/>
</dbReference>
<dbReference type="InterPro" id="IPR048368">
    <property type="entry name" value="COG6_N"/>
</dbReference>
<evidence type="ECO:0000313" key="14">
    <source>
        <dbReference type="Proteomes" id="UP000188354"/>
    </source>
</evidence>
<keyword evidence="14" id="KW-1185">Reference proteome</keyword>
<dbReference type="Proteomes" id="UP000188354">
    <property type="component" value="Chromosome LG17"/>
</dbReference>
<gene>
    <name evidence="13" type="ORF">TanjilG_25455</name>
</gene>
<dbReference type="PANTHER" id="PTHR21506">
    <property type="entry name" value="COMPONENT OF OLIGOMERIC GOLGI COMPLEX 6"/>
    <property type="match status" value="1"/>
</dbReference>
<evidence type="ECO:0000313" key="13">
    <source>
        <dbReference type="EMBL" id="OIV94393.1"/>
    </source>
</evidence>
<dbReference type="PANTHER" id="PTHR21506:SF0">
    <property type="entry name" value="CONSERVED OLIGOMERIC GOLGI COMPLEX SUBUNIT 6"/>
    <property type="match status" value="1"/>
</dbReference>
<evidence type="ECO:0000256" key="7">
    <source>
        <dbReference type="ARBA" id="ARBA00023136"/>
    </source>
</evidence>
<feature type="region of interest" description="Disordered" evidence="10">
    <location>
        <begin position="701"/>
        <end position="724"/>
    </location>
</feature>
<dbReference type="Pfam" id="PF06419">
    <property type="entry name" value="COG6_N"/>
    <property type="match status" value="2"/>
</dbReference>
<comment type="subcellular location">
    <subcellularLocation>
        <location evidence="1 9">Golgi apparatus membrane</location>
        <topology evidence="1 9">Peripheral membrane protein</topology>
    </subcellularLocation>
</comment>
<evidence type="ECO:0000259" key="12">
    <source>
        <dbReference type="Pfam" id="PF20653"/>
    </source>
</evidence>
<dbReference type="InterPro" id="IPR010490">
    <property type="entry name" value="COG6"/>
</dbReference>
<evidence type="ECO:0000256" key="3">
    <source>
        <dbReference type="ARBA" id="ARBA00020973"/>
    </source>
</evidence>
<comment type="subunit">
    <text evidence="9">Component of the conserved oligomeric Golgi complex.</text>
</comment>
<evidence type="ECO:0000256" key="4">
    <source>
        <dbReference type="ARBA" id="ARBA00022448"/>
    </source>
</evidence>
<proteinExistence type="inferred from homology"/>
<dbReference type="EMBL" id="CM007377">
    <property type="protein sequence ID" value="OIV94393.1"/>
    <property type="molecule type" value="Genomic_DNA"/>
</dbReference>
<sequence length="905" mass="101351">MGTTVAGLAPGLSRKLKKVLESRIDTPDLLSSLNTLSSFYDENTPQSRRNLRSNIEKRALSINREFVDASLAAQLALDSVENEVNALAECCDSIAKALNSCSASTGDIISTTERLKQELETTTQRQEIVACFLRDYQLSPEEINALRDEELNENFFKALSHVQEIHANCKVLLRTHHQRAGLELMDMMAVYQEGAYERLCRWVQAECRKLGDTDNPEVGELLKTAVRYLRERSVLFKYCAEEVANMRHNALFRRFISALTRGGPGGLPRPIEVHAHDPLRYVGDMLGSNETCYCLVSLEFQSLMDPGIFRIIAKALNSCSASTGDIISTTERLKQELETTTQRQEIVACFLRDYQLSPEEINALRDEELNENFFKALSHVQEIHANCKVLLRTHHQRAGLELMDMMAVYQEGAYERLCRWVQAECRKLGDTDNPEVGELLKTAVRYLRERSVLFKYCAEEVANMRHNALFRRFISALTRGGPGGLPRPIEVHAHDPLRYVGDMLGWLHQALASEHELVQVLLDPDAVVDTEQTTNKLSNDFENGSGKAEPDLMFVLDRIFEGVCRPFKLRVEQVLQSQPSLIVSYKLSNTLEFYSYTISDLLGRNTALCNTLWVLKDAAQKTFFDILKGRGEKLLRYPPLVAVDLSPPPAVREGVSLLLEIIDTHNSMMFPASGQKPAFDPVISAILDPIIQMCEQAAEAHKSKGAGHSSRRSRMSSDSGQLTRSSVDAILSNNSSASSSQTSETPSKIFLINCLCSIQQPLSGQDVAAEYVKRLGAMIDNHLHVLVEKEVDGILRRCNLLEKMPQFHNEVGTPLAEMEDTSPIILSECLKALFGLILGSESSLPEFEMMQVPRLRSEASVGVARSLAETYELIYNAIMDTKNGYPDPRSLARHPPNQIRTILGI</sequence>
<evidence type="ECO:0000256" key="1">
    <source>
        <dbReference type="ARBA" id="ARBA00004395"/>
    </source>
</evidence>
<dbReference type="STRING" id="3871.A0A4P1QSZ0"/>
<dbReference type="GO" id="GO:0006891">
    <property type="term" value="P:intra-Golgi vesicle-mediated transport"/>
    <property type="evidence" value="ECO:0007669"/>
    <property type="project" value="UniProtKB-UniRule"/>
</dbReference>
<feature type="domain" description="Conserved Oligomeric Golgi complex subunit 6 C-terminal" evidence="12">
    <location>
        <begin position="396"/>
        <end position="903"/>
    </location>
</feature>
<evidence type="ECO:0000256" key="9">
    <source>
        <dbReference type="RuleBase" id="RU365075"/>
    </source>
</evidence>